<keyword evidence="2" id="KW-1185">Reference proteome</keyword>
<evidence type="ECO:0000313" key="1">
    <source>
        <dbReference type="EMBL" id="KAI3819769.1"/>
    </source>
</evidence>
<evidence type="ECO:0000313" key="2">
    <source>
        <dbReference type="Proteomes" id="UP001056120"/>
    </source>
</evidence>
<proteinExistence type="predicted"/>
<reference evidence="1 2" key="2">
    <citation type="journal article" date="2022" name="Mol. Ecol. Resour.">
        <title>The genomes of chicory, endive, great burdock and yacon provide insights into Asteraceae paleo-polyploidization history and plant inulin production.</title>
        <authorList>
            <person name="Fan W."/>
            <person name="Wang S."/>
            <person name="Wang H."/>
            <person name="Wang A."/>
            <person name="Jiang F."/>
            <person name="Liu H."/>
            <person name="Zhao H."/>
            <person name="Xu D."/>
            <person name="Zhang Y."/>
        </authorList>
    </citation>
    <scope>NUCLEOTIDE SEQUENCE [LARGE SCALE GENOMIC DNA]</scope>
    <source>
        <strain evidence="2">cv. Yunnan</strain>
        <tissue evidence="1">Leaves</tissue>
    </source>
</reference>
<comment type="caution">
    <text evidence="1">The sequence shown here is derived from an EMBL/GenBank/DDBJ whole genome shotgun (WGS) entry which is preliminary data.</text>
</comment>
<reference evidence="2" key="1">
    <citation type="journal article" date="2022" name="Mol. Ecol. Resour.">
        <title>The genomes of chicory, endive, great burdock and yacon provide insights into Asteraceae palaeo-polyploidization history and plant inulin production.</title>
        <authorList>
            <person name="Fan W."/>
            <person name="Wang S."/>
            <person name="Wang H."/>
            <person name="Wang A."/>
            <person name="Jiang F."/>
            <person name="Liu H."/>
            <person name="Zhao H."/>
            <person name="Xu D."/>
            <person name="Zhang Y."/>
        </authorList>
    </citation>
    <scope>NUCLEOTIDE SEQUENCE [LARGE SCALE GENOMIC DNA]</scope>
    <source>
        <strain evidence="2">cv. Yunnan</strain>
    </source>
</reference>
<dbReference type="EMBL" id="CM042021">
    <property type="protein sequence ID" value="KAI3819769.1"/>
    <property type="molecule type" value="Genomic_DNA"/>
</dbReference>
<sequence length="211" mass="23644">MCSEHVCCLIIIIIIITSYFQEAISGKVIEILSRGCLCATLHCVCAPKREKATGLERSTLALFMQPRLVCFPNNLIKPFLSCISKDGQTREHALLAFSLGVKQMICCCKKSLASDCYCSWTTLWNSCVFHDILPRSPMTPTLGSSELTVSRVFATHTEQQQAATTPPPTNTAEKTSFIPETNRPYTAKRQLFQEPDTVINETQRIITRKKH</sequence>
<dbReference type="Proteomes" id="UP001056120">
    <property type="component" value="Linkage Group LG04"/>
</dbReference>
<organism evidence="1 2">
    <name type="scientific">Smallanthus sonchifolius</name>
    <dbReference type="NCBI Taxonomy" id="185202"/>
    <lineage>
        <taxon>Eukaryota</taxon>
        <taxon>Viridiplantae</taxon>
        <taxon>Streptophyta</taxon>
        <taxon>Embryophyta</taxon>
        <taxon>Tracheophyta</taxon>
        <taxon>Spermatophyta</taxon>
        <taxon>Magnoliopsida</taxon>
        <taxon>eudicotyledons</taxon>
        <taxon>Gunneridae</taxon>
        <taxon>Pentapetalae</taxon>
        <taxon>asterids</taxon>
        <taxon>campanulids</taxon>
        <taxon>Asterales</taxon>
        <taxon>Asteraceae</taxon>
        <taxon>Asteroideae</taxon>
        <taxon>Heliantheae alliance</taxon>
        <taxon>Millerieae</taxon>
        <taxon>Smallanthus</taxon>
    </lineage>
</organism>
<accession>A0ACB9JHV6</accession>
<gene>
    <name evidence="1" type="ORF">L1987_13618</name>
</gene>
<protein>
    <submittedName>
        <fullName evidence="1">Uncharacterized protein</fullName>
    </submittedName>
</protein>
<name>A0ACB9JHV6_9ASTR</name>